<dbReference type="RefSeq" id="WP_381349820.1">
    <property type="nucleotide sequence ID" value="NZ_JBHMCY010000079.1"/>
</dbReference>
<dbReference type="EMBL" id="JBHMCY010000079">
    <property type="protein sequence ID" value="MFB9466779.1"/>
    <property type="molecule type" value="Genomic_DNA"/>
</dbReference>
<sequence length="171" mass="18517">MAPLVKLPESLTLASVVSATVTLTALQPEGAARQKWSIKLPANSRIRREARTRTRTRLTLSHWIGDIEAAARVAAELADNAAKHGGPFFDGSVILRLSVDPREGDLLVEVDDANPAFPNFEEARSELRGTDTGLGFLRCQRAEISWHVLQDDHGAVLGKTVQAKLASEEAA</sequence>
<name>A0ABV5NAF6_9ACTN</name>
<evidence type="ECO:0008006" key="3">
    <source>
        <dbReference type="Google" id="ProtNLM"/>
    </source>
</evidence>
<dbReference type="InterPro" id="IPR050267">
    <property type="entry name" value="Anti-sigma-factor_SerPK"/>
</dbReference>
<dbReference type="Gene3D" id="3.30.565.10">
    <property type="entry name" value="Histidine kinase-like ATPase, C-terminal domain"/>
    <property type="match status" value="1"/>
</dbReference>
<dbReference type="SUPFAM" id="SSF55874">
    <property type="entry name" value="ATPase domain of HSP90 chaperone/DNA topoisomerase II/histidine kinase"/>
    <property type="match status" value="1"/>
</dbReference>
<dbReference type="PANTHER" id="PTHR35526">
    <property type="entry name" value="ANTI-SIGMA-F FACTOR RSBW-RELATED"/>
    <property type="match status" value="1"/>
</dbReference>
<dbReference type="Proteomes" id="UP001589709">
    <property type="component" value="Unassembled WGS sequence"/>
</dbReference>
<reference evidence="1 2" key="1">
    <citation type="submission" date="2024-09" db="EMBL/GenBank/DDBJ databases">
        <authorList>
            <person name="Sun Q."/>
            <person name="Mori K."/>
        </authorList>
    </citation>
    <scope>NUCLEOTIDE SEQUENCE [LARGE SCALE GENOMIC DNA]</scope>
    <source>
        <strain evidence="1 2">JCM 6917</strain>
    </source>
</reference>
<accession>A0ABV5NAF6</accession>
<proteinExistence type="predicted"/>
<evidence type="ECO:0000313" key="1">
    <source>
        <dbReference type="EMBL" id="MFB9466779.1"/>
    </source>
</evidence>
<comment type="caution">
    <text evidence="1">The sequence shown here is derived from an EMBL/GenBank/DDBJ whole genome shotgun (WGS) entry which is preliminary data.</text>
</comment>
<gene>
    <name evidence="1" type="ORF">ACFF45_29815</name>
</gene>
<organism evidence="1 2">
    <name type="scientific">Streptomyces cinereospinus</name>
    <dbReference type="NCBI Taxonomy" id="285561"/>
    <lineage>
        <taxon>Bacteria</taxon>
        <taxon>Bacillati</taxon>
        <taxon>Actinomycetota</taxon>
        <taxon>Actinomycetes</taxon>
        <taxon>Kitasatosporales</taxon>
        <taxon>Streptomycetaceae</taxon>
        <taxon>Streptomyces</taxon>
    </lineage>
</organism>
<dbReference type="InterPro" id="IPR036890">
    <property type="entry name" value="HATPase_C_sf"/>
</dbReference>
<evidence type="ECO:0000313" key="2">
    <source>
        <dbReference type="Proteomes" id="UP001589709"/>
    </source>
</evidence>
<keyword evidence="2" id="KW-1185">Reference proteome</keyword>
<protein>
    <recommendedName>
        <fullName evidence="3">ATP-binding protein</fullName>
    </recommendedName>
</protein>
<dbReference type="PANTHER" id="PTHR35526:SF3">
    <property type="entry name" value="ANTI-SIGMA-F FACTOR RSBW"/>
    <property type="match status" value="1"/>
</dbReference>